<reference evidence="2 3" key="1">
    <citation type="submission" date="2017-07" db="EMBL/GenBank/DDBJ databases">
        <title>Flavobacterium cyanobacteriorum sp. nov., isolated from cyanobacterial aggregates in a eutrophic lake.</title>
        <authorList>
            <person name="Cai H."/>
        </authorList>
    </citation>
    <scope>NUCLEOTIDE SEQUENCE [LARGE SCALE GENOMIC DNA]</scope>
    <source>
        <strain evidence="2 3">TH167</strain>
    </source>
</reference>
<dbReference type="EMBL" id="NOXX01000188">
    <property type="protein sequence ID" value="OYQ44864.1"/>
    <property type="molecule type" value="Genomic_DNA"/>
</dbReference>
<accession>A0A255ZVC7</accession>
<evidence type="ECO:0000313" key="3">
    <source>
        <dbReference type="Proteomes" id="UP000216035"/>
    </source>
</evidence>
<sequence length="60" mass="6527">MGMNKNTVLGWATFIMILMGILLIGLGAFRYDEVAGWGFAAVGLGFWANAWVFSSLKGRV</sequence>
<dbReference type="RefSeq" id="WP_094486076.1">
    <property type="nucleotide sequence ID" value="NZ_NOXX01000188.1"/>
</dbReference>
<evidence type="ECO:0000313" key="2">
    <source>
        <dbReference type="EMBL" id="OYQ44864.1"/>
    </source>
</evidence>
<dbReference type="NCBIfam" id="NF040514">
    <property type="entry name" value="CAL67264_fam"/>
    <property type="match status" value="1"/>
</dbReference>
<dbReference type="AlphaFoldDB" id="A0A255ZVC7"/>
<comment type="caution">
    <text evidence="2">The sequence shown here is derived from an EMBL/GenBank/DDBJ whole genome shotgun (WGS) entry which is preliminary data.</text>
</comment>
<dbReference type="Proteomes" id="UP000216035">
    <property type="component" value="Unassembled WGS sequence"/>
</dbReference>
<keyword evidence="1" id="KW-0812">Transmembrane</keyword>
<keyword evidence="1" id="KW-1133">Transmembrane helix</keyword>
<gene>
    <name evidence="2" type="ORF">CHX27_07130</name>
</gene>
<feature type="transmembrane region" description="Helical" evidence="1">
    <location>
        <begin position="35"/>
        <end position="54"/>
    </location>
</feature>
<evidence type="ECO:0000256" key="1">
    <source>
        <dbReference type="SAM" id="Phobius"/>
    </source>
</evidence>
<protein>
    <submittedName>
        <fullName evidence="2">Uncharacterized protein</fullName>
    </submittedName>
</protein>
<dbReference type="OrthoDB" id="1151440at2"/>
<keyword evidence="1" id="KW-0472">Membrane</keyword>
<name>A0A255ZVC7_9FLAO</name>
<dbReference type="InterPro" id="IPR047674">
    <property type="entry name" value="CAL67264-like"/>
</dbReference>
<feature type="transmembrane region" description="Helical" evidence="1">
    <location>
        <begin position="7"/>
        <end position="29"/>
    </location>
</feature>
<proteinExistence type="predicted"/>
<keyword evidence="3" id="KW-1185">Reference proteome</keyword>
<organism evidence="2 3">
    <name type="scientific">Flavobacterium aurantiibacter</name>
    <dbReference type="NCBI Taxonomy" id="2023067"/>
    <lineage>
        <taxon>Bacteria</taxon>
        <taxon>Pseudomonadati</taxon>
        <taxon>Bacteroidota</taxon>
        <taxon>Flavobacteriia</taxon>
        <taxon>Flavobacteriales</taxon>
        <taxon>Flavobacteriaceae</taxon>
        <taxon>Flavobacterium</taxon>
    </lineage>
</organism>